<dbReference type="AlphaFoldDB" id="A0A5B7DI75"/>
<sequence length="111" mass="12624">MKTKLPHSQQLNCLASRRKEEQESNIQISLHCQKVKRRTAGGGKENKEQIKEQIYAFRYVPPQTKANRAEGEASGPLGGRKGKGWDKRTFNSSVRKDGKRGTREREGGERE</sequence>
<protein>
    <submittedName>
        <fullName evidence="2">Uncharacterized protein</fullName>
    </submittedName>
</protein>
<proteinExistence type="predicted"/>
<organism evidence="2 3">
    <name type="scientific">Portunus trituberculatus</name>
    <name type="common">Swimming crab</name>
    <name type="synonym">Neptunus trituberculatus</name>
    <dbReference type="NCBI Taxonomy" id="210409"/>
    <lineage>
        <taxon>Eukaryota</taxon>
        <taxon>Metazoa</taxon>
        <taxon>Ecdysozoa</taxon>
        <taxon>Arthropoda</taxon>
        <taxon>Crustacea</taxon>
        <taxon>Multicrustacea</taxon>
        <taxon>Malacostraca</taxon>
        <taxon>Eumalacostraca</taxon>
        <taxon>Eucarida</taxon>
        <taxon>Decapoda</taxon>
        <taxon>Pleocyemata</taxon>
        <taxon>Brachyura</taxon>
        <taxon>Eubrachyura</taxon>
        <taxon>Portunoidea</taxon>
        <taxon>Portunidae</taxon>
        <taxon>Portuninae</taxon>
        <taxon>Portunus</taxon>
    </lineage>
</organism>
<feature type="compositionally biased region" description="Basic and acidic residues" evidence="1">
    <location>
        <begin position="83"/>
        <end position="111"/>
    </location>
</feature>
<feature type="region of interest" description="Disordered" evidence="1">
    <location>
        <begin position="1"/>
        <end position="24"/>
    </location>
</feature>
<evidence type="ECO:0000313" key="2">
    <source>
        <dbReference type="EMBL" id="MPC21090.1"/>
    </source>
</evidence>
<dbReference type="Proteomes" id="UP000324222">
    <property type="component" value="Unassembled WGS sequence"/>
</dbReference>
<dbReference type="EMBL" id="VSRR010000940">
    <property type="protein sequence ID" value="MPC21090.1"/>
    <property type="molecule type" value="Genomic_DNA"/>
</dbReference>
<comment type="caution">
    <text evidence="2">The sequence shown here is derived from an EMBL/GenBank/DDBJ whole genome shotgun (WGS) entry which is preliminary data.</text>
</comment>
<gene>
    <name evidence="2" type="ORF">E2C01_014063</name>
</gene>
<evidence type="ECO:0000256" key="1">
    <source>
        <dbReference type="SAM" id="MobiDB-lite"/>
    </source>
</evidence>
<feature type="compositionally biased region" description="Polar residues" evidence="1">
    <location>
        <begin position="1"/>
        <end position="13"/>
    </location>
</feature>
<feature type="region of interest" description="Disordered" evidence="1">
    <location>
        <begin position="61"/>
        <end position="111"/>
    </location>
</feature>
<evidence type="ECO:0000313" key="3">
    <source>
        <dbReference type="Proteomes" id="UP000324222"/>
    </source>
</evidence>
<name>A0A5B7DI75_PORTR</name>
<reference evidence="2 3" key="1">
    <citation type="submission" date="2019-05" db="EMBL/GenBank/DDBJ databases">
        <title>Another draft genome of Portunus trituberculatus and its Hox gene families provides insights of decapod evolution.</title>
        <authorList>
            <person name="Jeong J.-H."/>
            <person name="Song I."/>
            <person name="Kim S."/>
            <person name="Choi T."/>
            <person name="Kim D."/>
            <person name="Ryu S."/>
            <person name="Kim W."/>
        </authorList>
    </citation>
    <scope>NUCLEOTIDE SEQUENCE [LARGE SCALE GENOMIC DNA]</scope>
    <source>
        <tissue evidence="2">Muscle</tissue>
    </source>
</reference>
<keyword evidence="3" id="KW-1185">Reference proteome</keyword>
<accession>A0A5B7DI75</accession>